<comment type="caution">
    <text evidence="1">The sequence shown here is derived from an EMBL/GenBank/DDBJ whole genome shotgun (WGS) entry which is preliminary data.</text>
</comment>
<organism evidence="1 2">
    <name type="scientific">Vararia minispora EC-137</name>
    <dbReference type="NCBI Taxonomy" id="1314806"/>
    <lineage>
        <taxon>Eukaryota</taxon>
        <taxon>Fungi</taxon>
        <taxon>Dikarya</taxon>
        <taxon>Basidiomycota</taxon>
        <taxon>Agaricomycotina</taxon>
        <taxon>Agaricomycetes</taxon>
        <taxon>Russulales</taxon>
        <taxon>Lachnocladiaceae</taxon>
        <taxon>Vararia</taxon>
    </lineage>
</organism>
<reference evidence="1" key="1">
    <citation type="submission" date="2021-02" db="EMBL/GenBank/DDBJ databases">
        <authorList>
            <consortium name="DOE Joint Genome Institute"/>
            <person name="Ahrendt S."/>
            <person name="Looney B.P."/>
            <person name="Miyauchi S."/>
            <person name="Morin E."/>
            <person name="Drula E."/>
            <person name="Courty P.E."/>
            <person name="Chicoki N."/>
            <person name="Fauchery L."/>
            <person name="Kohler A."/>
            <person name="Kuo A."/>
            <person name="Labutti K."/>
            <person name="Pangilinan J."/>
            <person name="Lipzen A."/>
            <person name="Riley R."/>
            <person name="Andreopoulos W."/>
            <person name="He G."/>
            <person name="Johnson J."/>
            <person name="Barry K.W."/>
            <person name="Grigoriev I.V."/>
            <person name="Nagy L."/>
            <person name="Hibbett D."/>
            <person name="Henrissat B."/>
            <person name="Matheny P.B."/>
            <person name="Labbe J."/>
            <person name="Martin F."/>
        </authorList>
    </citation>
    <scope>NUCLEOTIDE SEQUENCE</scope>
    <source>
        <strain evidence="1">EC-137</strain>
    </source>
</reference>
<reference evidence="1" key="2">
    <citation type="journal article" date="2022" name="New Phytol.">
        <title>Evolutionary transition to the ectomycorrhizal habit in the genomes of a hyperdiverse lineage of mushroom-forming fungi.</title>
        <authorList>
            <person name="Looney B."/>
            <person name="Miyauchi S."/>
            <person name="Morin E."/>
            <person name="Drula E."/>
            <person name="Courty P.E."/>
            <person name="Kohler A."/>
            <person name="Kuo A."/>
            <person name="LaButti K."/>
            <person name="Pangilinan J."/>
            <person name="Lipzen A."/>
            <person name="Riley R."/>
            <person name="Andreopoulos W."/>
            <person name="He G."/>
            <person name="Johnson J."/>
            <person name="Nolan M."/>
            <person name="Tritt A."/>
            <person name="Barry K.W."/>
            <person name="Grigoriev I.V."/>
            <person name="Nagy L.G."/>
            <person name="Hibbett D."/>
            <person name="Henrissat B."/>
            <person name="Matheny P.B."/>
            <person name="Labbe J."/>
            <person name="Martin F.M."/>
        </authorList>
    </citation>
    <scope>NUCLEOTIDE SEQUENCE</scope>
    <source>
        <strain evidence="1">EC-137</strain>
    </source>
</reference>
<evidence type="ECO:0000313" key="2">
    <source>
        <dbReference type="Proteomes" id="UP000814128"/>
    </source>
</evidence>
<dbReference type="EMBL" id="MU273720">
    <property type="protein sequence ID" value="KAI0028825.1"/>
    <property type="molecule type" value="Genomic_DNA"/>
</dbReference>
<evidence type="ECO:0000313" key="1">
    <source>
        <dbReference type="EMBL" id="KAI0028825.1"/>
    </source>
</evidence>
<name>A0ACB8QB90_9AGAM</name>
<dbReference type="Proteomes" id="UP000814128">
    <property type="component" value="Unassembled WGS sequence"/>
</dbReference>
<accession>A0ACB8QB90</accession>
<proteinExistence type="predicted"/>
<keyword evidence="2" id="KW-1185">Reference proteome</keyword>
<gene>
    <name evidence="1" type="ORF">K488DRAFT_57700</name>
</gene>
<sequence>MSIYVAEATTAVRAQLALLAQGRQAIYSSSSSYLTVLFTSLLAAYLLARYLRSSWRHLPPGPTGYPLIGSVLSLFDKKRFFAACESYGDVVSVNIAGQLVVILNTQRAAADLLDRRAVNFSGRPRSIFFHELLCGGLIISTEGQTDRWKRMRRAVHEAFRPSAAGNYYAIEGEEAARLALALANNKEAATAGSFSPLFVHFAASIILAITYDRPVRNAEDAELVKTVKRMTLFLTKAAAPGSHLVDLFPWMLAIPDRFAKWKRDAFAWHERASQFWSGLIEEVKTRMAEGQARPCLVRTLVEEEGRFGLSDAETMWAAGLMYLAGSETQAMTLEWFTLIMISHPDIQRRAQAELDAVIGRGRAPRVGDRDQLPYLSALVREALRWKSSAPIGLPHVSEEDDWYKGFFIPKGTICIANVYACHLDPEVYGEDAAYFNPARHLDENGQLKPAPADTKEEGHISYGFGRRICVARHVANDALFAAAAMMLWAFNLQAEGEVDIDGYIDKGLTICPKPFVCNFKPRFPEAMTILKEEINSH</sequence>
<protein>
    <submittedName>
        <fullName evidence="1">Cytochrome P450</fullName>
    </submittedName>
</protein>